<sequence>MEDDDHISNLFITYIVEGHIIDQQKKQQGVKQVNITALAPTALAATPPHHQRCIVPVASSLQTFSTESIISQ</sequence>
<evidence type="ECO:0000313" key="1">
    <source>
        <dbReference type="EMBL" id="VDK84118.1"/>
    </source>
</evidence>
<gene>
    <name evidence="1" type="ORF">NLS_LOCUS6512</name>
</gene>
<keyword evidence="2" id="KW-1185">Reference proteome</keyword>
<feature type="non-terminal residue" evidence="1">
    <location>
        <position position="72"/>
    </location>
</feature>
<accession>A0A3P6UX05</accession>
<dbReference type="EMBL" id="UYRX01000580">
    <property type="protein sequence ID" value="VDK84118.1"/>
    <property type="molecule type" value="Genomic_DNA"/>
</dbReference>
<name>A0A3P6UX05_LITSI</name>
<dbReference type="Proteomes" id="UP000277928">
    <property type="component" value="Unassembled WGS sequence"/>
</dbReference>
<proteinExistence type="predicted"/>
<dbReference type="AlphaFoldDB" id="A0A3P6UX05"/>
<protein>
    <submittedName>
        <fullName evidence="1">Uncharacterized protein</fullName>
    </submittedName>
</protein>
<evidence type="ECO:0000313" key="2">
    <source>
        <dbReference type="Proteomes" id="UP000277928"/>
    </source>
</evidence>
<reference evidence="1 2" key="1">
    <citation type="submission" date="2018-08" db="EMBL/GenBank/DDBJ databases">
        <authorList>
            <person name="Laetsch R D."/>
            <person name="Stevens L."/>
            <person name="Kumar S."/>
            <person name="Blaxter L. M."/>
        </authorList>
    </citation>
    <scope>NUCLEOTIDE SEQUENCE [LARGE SCALE GENOMIC DNA]</scope>
</reference>
<organism evidence="1 2">
    <name type="scientific">Litomosoides sigmodontis</name>
    <name type="common">Filarial nematode worm</name>
    <dbReference type="NCBI Taxonomy" id="42156"/>
    <lineage>
        <taxon>Eukaryota</taxon>
        <taxon>Metazoa</taxon>
        <taxon>Ecdysozoa</taxon>
        <taxon>Nematoda</taxon>
        <taxon>Chromadorea</taxon>
        <taxon>Rhabditida</taxon>
        <taxon>Spirurina</taxon>
        <taxon>Spiruromorpha</taxon>
        <taxon>Filarioidea</taxon>
        <taxon>Onchocercidae</taxon>
        <taxon>Litomosoides</taxon>
    </lineage>
</organism>